<evidence type="ECO:0000313" key="2">
    <source>
        <dbReference type="EMBL" id="KAG1905996.1"/>
    </source>
</evidence>
<reference evidence="2" key="1">
    <citation type="journal article" date="2020" name="New Phytol.">
        <title>Comparative genomics reveals dynamic genome evolution in host specialist ectomycorrhizal fungi.</title>
        <authorList>
            <person name="Lofgren L.A."/>
            <person name="Nguyen N.H."/>
            <person name="Vilgalys R."/>
            <person name="Ruytinx J."/>
            <person name="Liao H.L."/>
            <person name="Branco S."/>
            <person name="Kuo A."/>
            <person name="LaButti K."/>
            <person name="Lipzen A."/>
            <person name="Andreopoulos W."/>
            <person name="Pangilinan J."/>
            <person name="Riley R."/>
            <person name="Hundley H."/>
            <person name="Na H."/>
            <person name="Barry K."/>
            <person name="Grigoriev I.V."/>
            <person name="Stajich J.E."/>
            <person name="Kennedy P.G."/>
        </authorList>
    </citation>
    <scope>NUCLEOTIDE SEQUENCE</scope>
    <source>
        <strain evidence="2">FC203</strain>
    </source>
</reference>
<dbReference type="EMBL" id="JABBWK010000006">
    <property type="protein sequence ID" value="KAG1905996.1"/>
    <property type="molecule type" value="Genomic_DNA"/>
</dbReference>
<keyword evidence="3" id="KW-1185">Reference proteome</keyword>
<evidence type="ECO:0000256" key="1">
    <source>
        <dbReference type="SAM" id="SignalP"/>
    </source>
</evidence>
<name>A0AAD4HRL3_9AGAM</name>
<feature type="chain" id="PRO_5042196431" description="Secreted protein" evidence="1">
    <location>
        <begin position="22"/>
        <end position="88"/>
    </location>
</feature>
<accession>A0AAD4HRL3</accession>
<dbReference type="Proteomes" id="UP001195769">
    <property type="component" value="Unassembled WGS sequence"/>
</dbReference>
<keyword evidence="1" id="KW-0732">Signal</keyword>
<evidence type="ECO:0000313" key="3">
    <source>
        <dbReference type="Proteomes" id="UP001195769"/>
    </source>
</evidence>
<feature type="signal peptide" evidence="1">
    <location>
        <begin position="1"/>
        <end position="21"/>
    </location>
</feature>
<proteinExistence type="predicted"/>
<organism evidence="2 3">
    <name type="scientific">Suillus fuscotomentosus</name>
    <dbReference type="NCBI Taxonomy" id="1912939"/>
    <lineage>
        <taxon>Eukaryota</taxon>
        <taxon>Fungi</taxon>
        <taxon>Dikarya</taxon>
        <taxon>Basidiomycota</taxon>
        <taxon>Agaricomycotina</taxon>
        <taxon>Agaricomycetes</taxon>
        <taxon>Agaricomycetidae</taxon>
        <taxon>Boletales</taxon>
        <taxon>Suillineae</taxon>
        <taxon>Suillaceae</taxon>
        <taxon>Suillus</taxon>
    </lineage>
</organism>
<dbReference type="RefSeq" id="XP_041231571.1">
    <property type="nucleotide sequence ID" value="XM_041372591.1"/>
</dbReference>
<protein>
    <recommendedName>
        <fullName evidence="4">Secreted protein</fullName>
    </recommendedName>
</protein>
<gene>
    <name evidence="2" type="ORF">F5891DRAFT_636145</name>
</gene>
<sequence>MKMCSLLCRFLDVSSLTASLAAGPRLFKRFRRKCKPIMFTCKLYAVSFTDVTNEKTLISRCHSPVDMIAATVNLNFQYFASTYLITLF</sequence>
<dbReference type="AlphaFoldDB" id="A0AAD4HRL3"/>
<comment type="caution">
    <text evidence="2">The sequence shown here is derived from an EMBL/GenBank/DDBJ whole genome shotgun (WGS) entry which is preliminary data.</text>
</comment>
<evidence type="ECO:0008006" key="4">
    <source>
        <dbReference type="Google" id="ProtNLM"/>
    </source>
</evidence>
<dbReference type="GeneID" id="64666889"/>